<organism evidence="2 3">
    <name type="scientific">SAR86 cluster bacterium</name>
    <dbReference type="NCBI Taxonomy" id="2030880"/>
    <lineage>
        <taxon>Bacteria</taxon>
        <taxon>Pseudomonadati</taxon>
        <taxon>Pseudomonadota</taxon>
        <taxon>Gammaproteobacteria</taxon>
        <taxon>SAR86 cluster</taxon>
    </lineage>
</organism>
<gene>
    <name evidence="2" type="ORF">COA71_02100</name>
</gene>
<evidence type="ECO:0000313" key="3">
    <source>
        <dbReference type="Proteomes" id="UP000228987"/>
    </source>
</evidence>
<proteinExistence type="predicted"/>
<feature type="transmembrane region" description="Helical" evidence="1">
    <location>
        <begin position="6"/>
        <end position="26"/>
    </location>
</feature>
<feature type="transmembrane region" description="Helical" evidence="1">
    <location>
        <begin position="38"/>
        <end position="54"/>
    </location>
</feature>
<protein>
    <submittedName>
        <fullName evidence="2">Uncharacterized protein</fullName>
    </submittedName>
</protein>
<dbReference type="EMBL" id="NVWI01000001">
    <property type="protein sequence ID" value="PCJ43686.1"/>
    <property type="molecule type" value="Genomic_DNA"/>
</dbReference>
<feature type="transmembrane region" description="Helical" evidence="1">
    <location>
        <begin position="131"/>
        <end position="153"/>
    </location>
</feature>
<feature type="transmembrane region" description="Helical" evidence="1">
    <location>
        <begin position="83"/>
        <end position="100"/>
    </location>
</feature>
<evidence type="ECO:0000313" key="2">
    <source>
        <dbReference type="EMBL" id="PCJ43686.1"/>
    </source>
</evidence>
<comment type="caution">
    <text evidence="2">The sequence shown here is derived from an EMBL/GenBank/DDBJ whole genome shotgun (WGS) entry which is preliminary data.</text>
</comment>
<keyword evidence="1" id="KW-0812">Transmembrane</keyword>
<reference evidence="3" key="1">
    <citation type="submission" date="2017-08" db="EMBL/GenBank/DDBJ databases">
        <title>A dynamic microbial community with high functional redundancy inhabits the cold, oxic subseafloor aquifer.</title>
        <authorList>
            <person name="Tully B.J."/>
            <person name="Wheat C.G."/>
            <person name="Glazer B.T."/>
            <person name="Huber J.A."/>
        </authorList>
    </citation>
    <scope>NUCLEOTIDE SEQUENCE [LARGE SCALE GENOMIC DNA]</scope>
</reference>
<keyword evidence="1" id="KW-0472">Membrane</keyword>
<dbReference type="Proteomes" id="UP000228987">
    <property type="component" value="Unassembled WGS sequence"/>
</dbReference>
<sequence length="175" mass="20029">MKAFGYYWGITGVLVILLFAIIRLSFRVFDMLSYPLSVWQWLGLVMFALYMAYAEGYKGFHLNFAPRVITRARFFLDKNNLKRSRYVILAPLLCMGYIHATKKRKLVSFLLTSAIVLLVLLVSRLPQPWRGIVDVGVVLGLFLGVTSIVYFWIQSLKEGWVSPIPADFPGGEQEK</sequence>
<feature type="transmembrane region" description="Helical" evidence="1">
    <location>
        <begin position="107"/>
        <end position="125"/>
    </location>
</feature>
<name>A0A2A5CJZ8_9GAMM</name>
<evidence type="ECO:0000256" key="1">
    <source>
        <dbReference type="SAM" id="Phobius"/>
    </source>
</evidence>
<keyword evidence="1" id="KW-1133">Transmembrane helix</keyword>
<accession>A0A2A5CJZ8</accession>
<dbReference type="AlphaFoldDB" id="A0A2A5CJZ8"/>